<feature type="non-terminal residue" evidence="12">
    <location>
        <position position="374"/>
    </location>
</feature>
<sequence>MPDVPGKFDPLAAASLGVPKGPLFGRLQRGETITLDNGATVSPGQCIGQPRRGGAMLVLDTPDRATGDAAGAALRCWLAGQRRRAVPSAEPVPLDEATLQRQGFRTLASHGHLAAEWLTADVRTVVLLGGHLPPGLDRALRDPGPRGHGGPVDGPLGRWLVGELGVALPGMPLGPGHSARAQCLFVGSGAGGPATGAADAACADPHCPATRGAALELPFPSQSVLNERIAGMAGVPGLIGVPADTRHAPGAGTCACAGARPGPLLHRARIMDEVQLSPPPAESGPGGALALPAVRRFTPAASSLSQLPHVPHPDAAAARMADTAPGDPQAQGPFRLAPGLEWPGAPGPAAPSPAGHFTLATLGTGASHPSIYRN</sequence>
<evidence type="ECO:0000256" key="9">
    <source>
        <dbReference type="ARBA" id="ARBA00022801"/>
    </source>
</evidence>
<keyword evidence="9" id="KW-0378">Hydrolase</keyword>
<evidence type="ECO:0000313" key="13">
    <source>
        <dbReference type="Proteomes" id="UP000030693"/>
    </source>
</evidence>
<dbReference type="RefSeq" id="XP_009498387.1">
    <property type="nucleotide sequence ID" value="XM_009500112.1"/>
</dbReference>
<keyword evidence="5" id="KW-0819">tRNA processing</keyword>
<comment type="similarity">
    <text evidence="3">Belongs to the RNase Z family.</text>
</comment>
<dbReference type="GO" id="GO:0042781">
    <property type="term" value="F:3'-tRNA processing endoribonuclease activity"/>
    <property type="evidence" value="ECO:0007669"/>
    <property type="project" value="UniProtKB-EC"/>
</dbReference>
<dbReference type="GO" id="GO:0005739">
    <property type="term" value="C:mitochondrion"/>
    <property type="evidence" value="ECO:0007669"/>
    <property type="project" value="TreeGrafter"/>
</dbReference>
<evidence type="ECO:0000256" key="1">
    <source>
        <dbReference type="ARBA" id="ARBA00000402"/>
    </source>
</evidence>
<keyword evidence="8" id="KW-0255">Endonuclease</keyword>
<reference evidence="12" key="1">
    <citation type="submission" date="2013-04" db="EMBL/GenBank/DDBJ databases">
        <title>The Genome Sequence of Fonticula alba ATCC 38817.</title>
        <authorList>
            <consortium name="The Broad Institute Genomics Platform"/>
            <person name="Russ C."/>
            <person name="Cuomo C."/>
            <person name="Burger G."/>
            <person name="Gray M.W."/>
            <person name="Holland P.W.H."/>
            <person name="King N."/>
            <person name="Lang F.B.F."/>
            <person name="Roger A.J."/>
            <person name="Ruiz-Trillo I."/>
            <person name="Brown M."/>
            <person name="Walker B."/>
            <person name="Young S."/>
            <person name="Zeng Q."/>
            <person name="Gargeya S."/>
            <person name="Fitzgerald M."/>
            <person name="Haas B."/>
            <person name="Abouelleil A."/>
            <person name="Allen A.W."/>
            <person name="Alvarado L."/>
            <person name="Arachchi H.M."/>
            <person name="Berlin A.M."/>
            <person name="Chapman S.B."/>
            <person name="Gainer-Dewar J."/>
            <person name="Goldberg J."/>
            <person name="Griggs A."/>
            <person name="Gujja S."/>
            <person name="Hansen M."/>
            <person name="Howarth C."/>
            <person name="Imamovic A."/>
            <person name="Ireland A."/>
            <person name="Larimer J."/>
            <person name="McCowan C."/>
            <person name="Murphy C."/>
            <person name="Pearson M."/>
            <person name="Poon T.W."/>
            <person name="Priest M."/>
            <person name="Roberts A."/>
            <person name="Saif S."/>
            <person name="Shea T."/>
            <person name="Sisk P."/>
            <person name="Sykes S."/>
            <person name="Wortman J."/>
            <person name="Nusbaum C."/>
            <person name="Birren B."/>
        </authorList>
    </citation>
    <scope>NUCLEOTIDE SEQUENCE [LARGE SCALE GENOMIC DNA]</scope>
    <source>
        <strain evidence="12">ATCC 38817</strain>
    </source>
</reference>
<dbReference type="STRING" id="691883.A0A058YZS4"/>
<evidence type="ECO:0000256" key="3">
    <source>
        <dbReference type="ARBA" id="ARBA00007823"/>
    </source>
</evidence>
<dbReference type="PANTHER" id="PTHR12553:SF49">
    <property type="entry name" value="ZINC PHOSPHODIESTERASE ELAC PROTEIN 2"/>
    <property type="match status" value="1"/>
</dbReference>
<keyword evidence="13" id="KW-1185">Reference proteome</keyword>
<dbReference type="GeneID" id="20531097"/>
<feature type="region of interest" description="Disordered" evidence="11">
    <location>
        <begin position="302"/>
        <end position="353"/>
    </location>
</feature>
<dbReference type="GO" id="GO:0046872">
    <property type="term" value="F:metal ion binding"/>
    <property type="evidence" value="ECO:0007669"/>
    <property type="project" value="UniProtKB-KW"/>
</dbReference>
<dbReference type="EMBL" id="KK198069">
    <property type="protein sequence ID" value="KCV67208.1"/>
    <property type="molecule type" value="Genomic_DNA"/>
</dbReference>
<dbReference type="InterPro" id="IPR047151">
    <property type="entry name" value="RNZ2-like"/>
</dbReference>
<dbReference type="Gene3D" id="3.60.15.10">
    <property type="entry name" value="Ribonuclease Z/Hydroxyacylglutathione hydrolase-like"/>
    <property type="match status" value="1"/>
</dbReference>
<comment type="cofactor">
    <cofactor evidence="2">
        <name>Zn(2+)</name>
        <dbReference type="ChEBI" id="CHEBI:29105"/>
    </cofactor>
</comment>
<dbReference type="GO" id="GO:1990180">
    <property type="term" value="P:mitochondrial tRNA 3'-end processing"/>
    <property type="evidence" value="ECO:0007669"/>
    <property type="project" value="TreeGrafter"/>
</dbReference>
<gene>
    <name evidence="12" type="ORF">H696_06372</name>
</gene>
<dbReference type="AlphaFoldDB" id="A0A058YZS4"/>
<dbReference type="eggNOG" id="KOG2121">
    <property type="taxonomic scope" value="Eukaryota"/>
</dbReference>
<dbReference type="EC" id="3.1.26.11" evidence="4"/>
<evidence type="ECO:0000256" key="10">
    <source>
        <dbReference type="ARBA" id="ARBA00022833"/>
    </source>
</evidence>
<evidence type="ECO:0000256" key="2">
    <source>
        <dbReference type="ARBA" id="ARBA00001947"/>
    </source>
</evidence>
<keyword evidence="7" id="KW-0479">Metal-binding</keyword>
<dbReference type="InterPro" id="IPR036866">
    <property type="entry name" value="RibonucZ/Hydroxyglut_hydro"/>
</dbReference>
<dbReference type="PANTHER" id="PTHR12553">
    <property type="entry name" value="ZINC PHOSPHODIESTERASE ELAC PROTEIN 2"/>
    <property type="match status" value="1"/>
</dbReference>
<dbReference type="OrthoDB" id="527344at2759"/>
<keyword evidence="10" id="KW-0862">Zinc</keyword>
<dbReference type="SUPFAM" id="SSF56281">
    <property type="entry name" value="Metallo-hydrolase/oxidoreductase"/>
    <property type="match status" value="1"/>
</dbReference>
<keyword evidence="6" id="KW-0540">Nuclease</keyword>
<organism evidence="12">
    <name type="scientific">Fonticula alba</name>
    <name type="common">Slime mold</name>
    <dbReference type="NCBI Taxonomy" id="691883"/>
    <lineage>
        <taxon>Eukaryota</taxon>
        <taxon>Rotosphaerida</taxon>
        <taxon>Fonticulaceae</taxon>
        <taxon>Fonticula</taxon>
    </lineage>
</organism>
<evidence type="ECO:0000256" key="5">
    <source>
        <dbReference type="ARBA" id="ARBA00022694"/>
    </source>
</evidence>
<comment type="catalytic activity">
    <reaction evidence="1">
        <text>Endonucleolytic cleavage of RNA, removing extra 3' nucleotides from tRNA precursor, generating 3' termini of tRNAs. A 3'-hydroxy group is left at the tRNA terminus and a 5'-phosphoryl group is left at the trailer molecule.</text>
        <dbReference type="EC" id="3.1.26.11"/>
    </reaction>
</comment>
<protein>
    <recommendedName>
        <fullName evidence="4">ribonuclease Z</fullName>
        <ecNumber evidence="4">3.1.26.11</ecNumber>
    </recommendedName>
</protein>
<name>A0A058YZS4_FONAL</name>
<evidence type="ECO:0000256" key="7">
    <source>
        <dbReference type="ARBA" id="ARBA00022723"/>
    </source>
</evidence>
<evidence type="ECO:0000256" key="8">
    <source>
        <dbReference type="ARBA" id="ARBA00022759"/>
    </source>
</evidence>
<accession>A0A058YZS4</accession>
<feature type="compositionally biased region" description="Low complexity" evidence="11">
    <location>
        <begin position="313"/>
        <end position="327"/>
    </location>
</feature>
<dbReference type="Proteomes" id="UP000030693">
    <property type="component" value="Unassembled WGS sequence"/>
</dbReference>
<evidence type="ECO:0000313" key="12">
    <source>
        <dbReference type="EMBL" id="KCV67208.1"/>
    </source>
</evidence>
<evidence type="ECO:0000256" key="4">
    <source>
        <dbReference type="ARBA" id="ARBA00012477"/>
    </source>
</evidence>
<evidence type="ECO:0000256" key="11">
    <source>
        <dbReference type="SAM" id="MobiDB-lite"/>
    </source>
</evidence>
<evidence type="ECO:0000256" key="6">
    <source>
        <dbReference type="ARBA" id="ARBA00022722"/>
    </source>
</evidence>
<proteinExistence type="inferred from homology"/>